<name>A0A6L9S5Q3_9ACTN</name>
<reference evidence="1 2" key="1">
    <citation type="submission" date="2020-02" db="EMBL/GenBank/DDBJ databases">
        <authorList>
            <person name="Li X.-J."/>
            <person name="Han X.-M."/>
        </authorList>
    </citation>
    <scope>NUCLEOTIDE SEQUENCE [LARGE SCALE GENOMIC DNA]</scope>
    <source>
        <strain evidence="1 2">CCTCC AB 2017055</strain>
    </source>
</reference>
<comment type="caution">
    <text evidence="1">The sequence shown here is derived from an EMBL/GenBank/DDBJ whole genome shotgun (WGS) entry which is preliminary data.</text>
</comment>
<dbReference type="Proteomes" id="UP000475214">
    <property type="component" value="Unassembled WGS sequence"/>
</dbReference>
<dbReference type="InterPro" id="IPR024486">
    <property type="entry name" value="DUF2617"/>
</dbReference>
<organism evidence="1 2">
    <name type="scientific">Phytoactinopolyspora halotolerans</name>
    <dbReference type="NCBI Taxonomy" id="1981512"/>
    <lineage>
        <taxon>Bacteria</taxon>
        <taxon>Bacillati</taxon>
        <taxon>Actinomycetota</taxon>
        <taxon>Actinomycetes</taxon>
        <taxon>Jiangellales</taxon>
        <taxon>Jiangellaceae</taxon>
        <taxon>Phytoactinopolyspora</taxon>
    </lineage>
</organism>
<gene>
    <name evidence="1" type="ORF">G1H10_09365</name>
</gene>
<keyword evidence="2" id="KW-1185">Reference proteome</keyword>
<dbReference type="AlphaFoldDB" id="A0A6L9S5Q3"/>
<proteinExistence type="predicted"/>
<protein>
    <submittedName>
        <fullName evidence="1">DUF2617 family protein</fullName>
    </submittedName>
</protein>
<accession>A0A6L9S5Q3</accession>
<evidence type="ECO:0000313" key="2">
    <source>
        <dbReference type="Proteomes" id="UP000475214"/>
    </source>
</evidence>
<sequence length="171" mass="18621">MLATLDVPYVDTTATDLVWALDHPPTSALAATVLPLDTADGSLELRILGASHQALLHTPRGSLVETVACLPGRRAELPGAAERRIGGLRYRFRARVEHPAADALRSRVRELRRRAELDGGDGRTVLAEFPAHPDAVTVLSMPETASPGACWETWHVYPNSRQIVMTSTEVR</sequence>
<dbReference type="EMBL" id="JAAGOA010000005">
    <property type="protein sequence ID" value="NEE00377.1"/>
    <property type="molecule type" value="Genomic_DNA"/>
</dbReference>
<dbReference type="RefSeq" id="WP_163735967.1">
    <property type="nucleotide sequence ID" value="NZ_JAAGOA010000005.1"/>
</dbReference>
<evidence type="ECO:0000313" key="1">
    <source>
        <dbReference type="EMBL" id="NEE00377.1"/>
    </source>
</evidence>
<dbReference type="Pfam" id="PF10936">
    <property type="entry name" value="DUF2617"/>
    <property type="match status" value="1"/>
</dbReference>